<keyword evidence="6" id="KW-0378">Hydrolase</keyword>
<evidence type="ECO:0000256" key="8">
    <source>
        <dbReference type="ARBA" id="ARBA00023242"/>
    </source>
</evidence>
<dbReference type="GO" id="GO:0005634">
    <property type="term" value="C:nucleus"/>
    <property type="evidence" value="ECO:0007669"/>
    <property type="project" value="UniProtKB-SubCell"/>
</dbReference>
<evidence type="ECO:0000259" key="11">
    <source>
        <dbReference type="SMART" id="SM00479"/>
    </source>
</evidence>
<dbReference type="AlphaFoldDB" id="A0AAD7V5W2"/>
<proteinExistence type="inferred from homology"/>
<evidence type="ECO:0000256" key="9">
    <source>
        <dbReference type="ARBA" id="ARBA00025599"/>
    </source>
</evidence>
<evidence type="ECO:0000256" key="10">
    <source>
        <dbReference type="SAM" id="MobiDB-lite"/>
    </source>
</evidence>
<evidence type="ECO:0000313" key="12">
    <source>
        <dbReference type="EMBL" id="KAJ8659607.1"/>
    </source>
</evidence>
<dbReference type="InterPro" id="IPR047021">
    <property type="entry name" value="REXO1/3/4-like"/>
</dbReference>
<comment type="function">
    <text evidence="9">Exoribonuclease involved in ribosome biosynthesis. Involved in the processing of ITS1, the internal transcribed spacer localized between the 18S and 5.8S rRNAs.</text>
</comment>
<dbReference type="Proteomes" id="UP001234581">
    <property type="component" value="Unassembled WGS sequence"/>
</dbReference>
<keyword evidence="5" id="KW-0540">Nuclease</keyword>
<sequence length="308" mass="34746">MKNKSVAPSSNWKQLLNAGAVQQTKKRKSNNDNAQHRSKRSKKTSEKSSEKSSAQQPTKKQVNKEELWFGEDIDDESFAKAYGVTKTKTVDGTQMTKATLKEAMVKQMNSVEGDKAKMGKFVAIDCEMVGVGEGGIASALARVSLVNYHGAVLLDTYVKPMERVTDYRTFVSGIEPKHLKDAITFQEAQKLVNDIIKDRILVGHAVYNDLEVLMLPHPKLMIRDTSRYKPFKELAKGRTPGLRMLVEKVLNIDIQKGSHSSVEDARFTMMLYRKVKDDWEKHLGSRIGLKMKAMAKKLEKKDAKRSKK</sequence>
<evidence type="ECO:0000313" key="13">
    <source>
        <dbReference type="Proteomes" id="UP001234581"/>
    </source>
</evidence>
<evidence type="ECO:0000256" key="3">
    <source>
        <dbReference type="ARBA" id="ARBA00016937"/>
    </source>
</evidence>
<comment type="similarity">
    <text evidence="2">Belongs to the REXO4 family.</text>
</comment>
<feature type="domain" description="Exonuclease" evidence="11">
    <location>
        <begin position="120"/>
        <end position="281"/>
    </location>
</feature>
<keyword evidence="8" id="KW-0539">Nucleus</keyword>
<dbReference type="GO" id="GO:0006364">
    <property type="term" value="P:rRNA processing"/>
    <property type="evidence" value="ECO:0007669"/>
    <property type="project" value="UniProtKB-KW"/>
</dbReference>
<name>A0AAD7V5W2_9FUNG</name>
<evidence type="ECO:0000256" key="4">
    <source>
        <dbReference type="ARBA" id="ARBA00022552"/>
    </source>
</evidence>
<evidence type="ECO:0000256" key="1">
    <source>
        <dbReference type="ARBA" id="ARBA00004123"/>
    </source>
</evidence>
<dbReference type="InterPro" id="IPR037431">
    <property type="entry name" value="REX4_DEDDh_dom"/>
</dbReference>
<keyword evidence="7" id="KW-0269">Exonuclease</keyword>
<evidence type="ECO:0000256" key="2">
    <source>
        <dbReference type="ARBA" id="ARBA00010489"/>
    </source>
</evidence>
<feature type="compositionally biased region" description="Polar residues" evidence="10">
    <location>
        <begin position="1"/>
        <end position="14"/>
    </location>
</feature>
<dbReference type="EMBL" id="JARTCD010000017">
    <property type="protein sequence ID" value="KAJ8659607.1"/>
    <property type="molecule type" value="Genomic_DNA"/>
</dbReference>
<dbReference type="Pfam" id="PF00929">
    <property type="entry name" value="RNase_T"/>
    <property type="match status" value="1"/>
</dbReference>
<dbReference type="SMART" id="SM00479">
    <property type="entry name" value="EXOIII"/>
    <property type="match status" value="1"/>
</dbReference>
<dbReference type="RefSeq" id="XP_058344520.1">
    <property type="nucleotide sequence ID" value="XM_058484643.1"/>
</dbReference>
<dbReference type="CDD" id="cd06144">
    <property type="entry name" value="REX4_like"/>
    <property type="match status" value="1"/>
</dbReference>
<keyword evidence="13" id="KW-1185">Reference proteome</keyword>
<evidence type="ECO:0000256" key="7">
    <source>
        <dbReference type="ARBA" id="ARBA00022839"/>
    </source>
</evidence>
<dbReference type="SUPFAM" id="SSF53098">
    <property type="entry name" value="Ribonuclease H-like"/>
    <property type="match status" value="1"/>
</dbReference>
<reference evidence="12 13" key="1">
    <citation type="submission" date="2023-03" db="EMBL/GenBank/DDBJ databases">
        <title>Genome sequence of Lichtheimia ornata CBS 291.66.</title>
        <authorList>
            <person name="Mohabir J.T."/>
            <person name="Shea T.P."/>
            <person name="Kurbessoian T."/>
            <person name="Berby B."/>
            <person name="Fontaine J."/>
            <person name="Livny J."/>
            <person name="Gnirke A."/>
            <person name="Stajich J.E."/>
            <person name="Cuomo C.A."/>
        </authorList>
    </citation>
    <scope>NUCLEOTIDE SEQUENCE [LARGE SCALE GENOMIC DNA]</scope>
    <source>
        <strain evidence="12">CBS 291.66</strain>
    </source>
</reference>
<accession>A0AAD7V5W2</accession>
<dbReference type="Gene3D" id="3.30.420.10">
    <property type="entry name" value="Ribonuclease H-like superfamily/Ribonuclease H"/>
    <property type="match status" value="1"/>
</dbReference>
<dbReference type="InterPro" id="IPR013520">
    <property type="entry name" value="Ribonucl_H"/>
</dbReference>
<dbReference type="PANTHER" id="PTHR12801">
    <property type="entry name" value="RNA EXONUCLEASE REXO1 / RECO3 FAMILY MEMBER-RELATED"/>
    <property type="match status" value="1"/>
</dbReference>
<dbReference type="GeneID" id="83211999"/>
<comment type="subcellular location">
    <subcellularLocation>
        <location evidence="1">Nucleus</location>
    </subcellularLocation>
</comment>
<organism evidence="12 13">
    <name type="scientific">Lichtheimia ornata</name>
    <dbReference type="NCBI Taxonomy" id="688661"/>
    <lineage>
        <taxon>Eukaryota</taxon>
        <taxon>Fungi</taxon>
        <taxon>Fungi incertae sedis</taxon>
        <taxon>Mucoromycota</taxon>
        <taxon>Mucoromycotina</taxon>
        <taxon>Mucoromycetes</taxon>
        <taxon>Mucorales</taxon>
        <taxon>Lichtheimiaceae</taxon>
        <taxon>Lichtheimia</taxon>
    </lineage>
</organism>
<evidence type="ECO:0000256" key="6">
    <source>
        <dbReference type="ARBA" id="ARBA00022801"/>
    </source>
</evidence>
<dbReference type="GO" id="GO:0000027">
    <property type="term" value="P:ribosomal large subunit assembly"/>
    <property type="evidence" value="ECO:0007669"/>
    <property type="project" value="TreeGrafter"/>
</dbReference>
<protein>
    <recommendedName>
        <fullName evidence="3">RNA exonuclease 4</fullName>
    </recommendedName>
</protein>
<dbReference type="InterPro" id="IPR036397">
    <property type="entry name" value="RNaseH_sf"/>
</dbReference>
<keyword evidence="4" id="KW-0698">rRNA processing</keyword>
<dbReference type="PANTHER" id="PTHR12801:SF45">
    <property type="entry name" value="RNA EXONUCLEASE 4"/>
    <property type="match status" value="1"/>
</dbReference>
<dbReference type="GO" id="GO:0008408">
    <property type="term" value="F:3'-5' exonuclease activity"/>
    <property type="evidence" value="ECO:0007669"/>
    <property type="project" value="InterPro"/>
</dbReference>
<dbReference type="FunFam" id="3.30.420.10:FF:000007">
    <property type="entry name" value="Interferon-stimulated exonuclease gene 20"/>
    <property type="match status" value="1"/>
</dbReference>
<dbReference type="GO" id="GO:0003676">
    <property type="term" value="F:nucleic acid binding"/>
    <property type="evidence" value="ECO:0007669"/>
    <property type="project" value="InterPro"/>
</dbReference>
<comment type="caution">
    <text evidence="12">The sequence shown here is derived from an EMBL/GenBank/DDBJ whole genome shotgun (WGS) entry which is preliminary data.</text>
</comment>
<gene>
    <name evidence="12" type="ORF">O0I10_004586</name>
</gene>
<dbReference type="InterPro" id="IPR012337">
    <property type="entry name" value="RNaseH-like_sf"/>
</dbReference>
<feature type="region of interest" description="Disordered" evidence="10">
    <location>
        <begin position="1"/>
        <end position="66"/>
    </location>
</feature>
<evidence type="ECO:0000256" key="5">
    <source>
        <dbReference type="ARBA" id="ARBA00022722"/>
    </source>
</evidence>